<name>A0A840L716_9BURK</name>
<dbReference type="AlphaFoldDB" id="A0A840L716"/>
<proteinExistence type="predicted"/>
<feature type="region of interest" description="Disordered" evidence="1">
    <location>
        <begin position="37"/>
        <end position="58"/>
    </location>
</feature>
<keyword evidence="3" id="KW-1185">Reference proteome</keyword>
<protein>
    <submittedName>
        <fullName evidence="2">Uncharacterized protein</fullName>
    </submittedName>
</protein>
<reference evidence="2 3" key="1">
    <citation type="submission" date="2020-08" db="EMBL/GenBank/DDBJ databases">
        <title>Functional genomics of gut bacteria from endangered species of beetles.</title>
        <authorList>
            <person name="Carlos-Shanley C."/>
        </authorList>
    </citation>
    <scope>NUCLEOTIDE SEQUENCE [LARGE SCALE GENOMIC DNA]</scope>
    <source>
        <strain evidence="2 3">S00239</strain>
    </source>
</reference>
<accession>A0A840L716</accession>
<evidence type="ECO:0000313" key="3">
    <source>
        <dbReference type="Proteomes" id="UP000562027"/>
    </source>
</evidence>
<sequence length="58" mass="5960">MFASIATRSVARTCVLLGGSGHSRPPTVQSRPVAALLRPQPSPSGAASGAVEPRFDRS</sequence>
<evidence type="ECO:0000256" key="1">
    <source>
        <dbReference type="SAM" id="MobiDB-lite"/>
    </source>
</evidence>
<evidence type="ECO:0000313" key="2">
    <source>
        <dbReference type="EMBL" id="MBB4844364.1"/>
    </source>
</evidence>
<gene>
    <name evidence="2" type="ORF">HNP55_002900</name>
</gene>
<dbReference type="Proteomes" id="UP000562027">
    <property type="component" value="Unassembled WGS sequence"/>
</dbReference>
<comment type="caution">
    <text evidence="2">The sequence shown here is derived from an EMBL/GenBank/DDBJ whole genome shotgun (WGS) entry which is preliminary data.</text>
</comment>
<organism evidence="2 3">
    <name type="scientific">Roseateles oligotrophus</name>
    <dbReference type="NCBI Taxonomy" id="1769250"/>
    <lineage>
        <taxon>Bacteria</taxon>
        <taxon>Pseudomonadati</taxon>
        <taxon>Pseudomonadota</taxon>
        <taxon>Betaproteobacteria</taxon>
        <taxon>Burkholderiales</taxon>
        <taxon>Sphaerotilaceae</taxon>
        <taxon>Roseateles</taxon>
    </lineage>
</organism>
<dbReference type="EMBL" id="JACHLP010000005">
    <property type="protein sequence ID" value="MBB4844364.1"/>
    <property type="molecule type" value="Genomic_DNA"/>
</dbReference>